<evidence type="ECO:0000256" key="1">
    <source>
        <dbReference type="SAM" id="MobiDB-lite"/>
    </source>
</evidence>
<feature type="region of interest" description="Disordered" evidence="1">
    <location>
        <begin position="41"/>
        <end position="67"/>
    </location>
</feature>
<dbReference type="AlphaFoldDB" id="A0A6A4S2F5"/>
<accession>A0A6A4S2F5</accession>
<evidence type="ECO:0000313" key="2">
    <source>
        <dbReference type="EMBL" id="KAF0029396.1"/>
    </source>
</evidence>
<comment type="caution">
    <text evidence="2">The sequence shown here is derived from an EMBL/GenBank/DDBJ whole genome shotgun (WGS) entry which is preliminary data.</text>
</comment>
<organism evidence="2 3">
    <name type="scientific">Scophthalmus maximus</name>
    <name type="common">Turbot</name>
    <name type="synonym">Psetta maxima</name>
    <dbReference type="NCBI Taxonomy" id="52904"/>
    <lineage>
        <taxon>Eukaryota</taxon>
        <taxon>Metazoa</taxon>
        <taxon>Chordata</taxon>
        <taxon>Craniata</taxon>
        <taxon>Vertebrata</taxon>
        <taxon>Euteleostomi</taxon>
        <taxon>Actinopterygii</taxon>
        <taxon>Neopterygii</taxon>
        <taxon>Teleostei</taxon>
        <taxon>Neoteleostei</taxon>
        <taxon>Acanthomorphata</taxon>
        <taxon>Carangaria</taxon>
        <taxon>Pleuronectiformes</taxon>
        <taxon>Pleuronectoidei</taxon>
        <taxon>Scophthalmidae</taxon>
        <taxon>Scophthalmus</taxon>
    </lineage>
</organism>
<evidence type="ECO:0000313" key="3">
    <source>
        <dbReference type="Proteomes" id="UP000438429"/>
    </source>
</evidence>
<protein>
    <submittedName>
        <fullName evidence="2">Uncharacterized protein</fullName>
    </submittedName>
</protein>
<proteinExistence type="predicted"/>
<dbReference type="EMBL" id="VEVO01000016">
    <property type="protein sequence ID" value="KAF0029396.1"/>
    <property type="molecule type" value="Genomic_DNA"/>
</dbReference>
<dbReference type="Proteomes" id="UP000438429">
    <property type="component" value="Unassembled WGS sequence"/>
</dbReference>
<name>A0A6A4S2F5_SCOMX</name>
<sequence>MNGSVWFNYPTIFKSMCLGVRDTTLEAHVKANGPLTLSVSEVEEQTQDKQQRQQQQRGSGSVHGGTAWHQHALAASVALAHRALVVRRQCVDDLRRDGTRGNAHVERG</sequence>
<gene>
    <name evidence="2" type="ORF">F2P81_018501</name>
</gene>
<reference evidence="2 3" key="1">
    <citation type="submission" date="2019-06" db="EMBL/GenBank/DDBJ databases">
        <title>Draft genomes of female and male turbot (Scophthalmus maximus).</title>
        <authorList>
            <person name="Xu H."/>
            <person name="Xu X.-W."/>
            <person name="Shao C."/>
            <person name="Chen S."/>
        </authorList>
    </citation>
    <scope>NUCLEOTIDE SEQUENCE [LARGE SCALE GENOMIC DNA]</scope>
    <source>
        <strain evidence="2">Ysfricsl-2016a</strain>
        <tissue evidence="2">Blood</tissue>
    </source>
</reference>